<comment type="caution">
    <text evidence="1">The sequence shown here is derived from an EMBL/GenBank/DDBJ whole genome shotgun (WGS) entry which is preliminary data.</text>
</comment>
<reference evidence="1 2" key="1">
    <citation type="journal article" date="2021" name="Nat. Commun.">
        <title>Genetic determinants of endophytism in the Arabidopsis root mycobiome.</title>
        <authorList>
            <person name="Mesny F."/>
            <person name="Miyauchi S."/>
            <person name="Thiergart T."/>
            <person name="Pickel B."/>
            <person name="Atanasova L."/>
            <person name="Karlsson M."/>
            <person name="Huettel B."/>
            <person name="Barry K.W."/>
            <person name="Haridas S."/>
            <person name="Chen C."/>
            <person name="Bauer D."/>
            <person name="Andreopoulos W."/>
            <person name="Pangilinan J."/>
            <person name="LaButti K."/>
            <person name="Riley R."/>
            <person name="Lipzen A."/>
            <person name="Clum A."/>
            <person name="Drula E."/>
            <person name="Henrissat B."/>
            <person name="Kohler A."/>
            <person name="Grigoriev I.V."/>
            <person name="Martin F.M."/>
            <person name="Hacquard S."/>
        </authorList>
    </citation>
    <scope>NUCLEOTIDE SEQUENCE [LARGE SCALE GENOMIC DNA]</scope>
    <source>
        <strain evidence="1 2">MPI-SDFR-AT-0079</strain>
    </source>
</reference>
<evidence type="ECO:0000313" key="2">
    <source>
        <dbReference type="Proteomes" id="UP000724584"/>
    </source>
</evidence>
<protein>
    <submittedName>
        <fullName evidence="1">Uncharacterized protein</fullName>
    </submittedName>
</protein>
<organism evidence="1 2">
    <name type="scientific">Chaetomium tenue</name>
    <dbReference type="NCBI Taxonomy" id="1854479"/>
    <lineage>
        <taxon>Eukaryota</taxon>
        <taxon>Fungi</taxon>
        <taxon>Dikarya</taxon>
        <taxon>Ascomycota</taxon>
        <taxon>Pezizomycotina</taxon>
        <taxon>Sordariomycetes</taxon>
        <taxon>Sordariomycetidae</taxon>
        <taxon>Sordariales</taxon>
        <taxon>Chaetomiaceae</taxon>
        <taxon>Chaetomium</taxon>
    </lineage>
</organism>
<dbReference type="Proteomes" id="UP000724584">
    <property type="component" value="Unassembled WGS sequence"/>
</dbReference>
<proteinExistence type="predicted"/>
<evidence type="ECO:0000313" key="1">
    <source>
        <dbReference type="EMBL" id="KAH6641581.1"/>
    </source>
</evidence>
<gene>
    <name evidence="1" type="ORF">F5144DRAFT_138996</name>
</gene>
<name>A0ACB7PIB9_9PEZI</name>
<keyword evidence="2" id="KW-1185">Reference proteome</keyword>
<dbReference type="EMBL" id="JAGIZQ010000002">
    <property type="protein sequence ID" value="KAH6641581.1"/>
    <property type="molecule type" value="Genomic_DNA"/>
</dbReference>
<accession>A0ACB7PIB9</accession>
<sequence length="209" mass="22992">MAPENLFNNRQWRPRRPSTLENGDRPGLSVVPPWAPPQSRVLESLEDSHSNFFPPTDQARFQWGLQQKTSTSGGSALQTLTGTGRDARPSPLAARAEPSTVSRTGLPCSLPGLFLCLSPAPSLRSPCGISSEIRSIAGLSRLRYPQQSGNGVDEPQRWRNAPSPVAGRVRTHLPHRRCRDDPQPRDDLQGPASWPIFASFPLLFMPTAR</sequence>